<keyword evidence="2 3" id="KW-0378">Hydrolase</keyword>
<dbReference type="STRING" id="945553.A0A0D2Q9F3"/>
<evidence type="ECO:0000259" key="4">
    <source>
        <dbReference type="Pfam" id="PF00135"/>
    </source>
</evidence>
<accession>A0A0D2Q9F3</accession>
<dbReference type="SUPFAM" id="SSF53474">
    <property type="entry name" value="alpha/beta-Hydrolases"/>
    <property type="match status" value="1"/>
</dbReference>
<feature type="chain" id="PRO_5005113247" description="Carboxylic ester hydrolase" evidence="3">
    <location>
        <begin position="28"/>
        <end position="561"/>
    </location>
</feature>
<organism evidence="5 6">
    <name type="scientific">Hypholoma sublateritium (strain FD-334 SS-4)</name>
    <dbReference type="NCBI Taxonomy" id="945553"/>
    <lineage>
        <taxon>Eukaryota</taxon>
        <taxon>Fungi</taxon>
        <taxon>Dikarya</taxon>
        <taxon>Basidiomycota</taxon>
        <taxon>Agaricomycotina</taxon>
        <taxon>Agaricomycetes</taxon>
        <taxon>Agaricomycetidae</taxon>
        <taxon>Agaricales</taxon>
        <taxon>Agaricineae</taxon>
        <taxon>Strophariaceae</taxon>
        <taxon>Hypholoma</taxon>
    </lineage>
</organism>
<gene>
    <name evidence="5" type="ORF">HYPSUDRAFT_33613</name>
</gene>
<keyword evidence="3" id="KW-0732">Signal</keyword>
<dbReference type="EMBL" id="KN817521">
    <property type="protein sequence ID" value="KJA28290.1"/>
    <property type="molecule type" value="Genomic_DNA"/>
</dbReference>
<dbReference type="InterPro" id="IPR019826">
    <property type="entry name" value="Carboxylesterase_B_AS"/>
</dbReference>
<dbReference type="InterPro" id="IPR050654">
    <property type="entry name" value="AChE-related_enzymes"/>
</dbReference>
<dbReference type="PROSITE" id="PS00941">
    <property type="entry name" value="CARBOXYLESTERASE_B_2"/>
    <property type="match status" value="1"/>
</dbReference>
<proteinExistence type="inferred from homology"/>
<dbReference type="PROSITE" id="PS00122">
    <property type="entry name" value="CARBOXYLESTERASE_B_1"/>
    <property type="match status" value="1"/>
</dbReference>
<keyword evidence="6" id="KW-1185">Reference proteome</keyword>
<dbReference type="InterPro" id="IPR019819">
    <property type="entry name" value="Carboxylesterase_B_CS"/>
</dbReference>
<evidence type="ECO:0000313" key="6">
    <source>
        <dbReference type="Proteomes" id="UP000054270"/>
    </source>
</evidence>
<dbReference type="PANTHER" id="PTHR43918:SF4">
    <property type="entry name" value="CARBOXYLIC ESTER HYDROLASE"/>
    <property type="match status" value="1"/>
</dbReference>
<name>A0A0D2Q9F3_HYPSF</name>
<feature type="signal peptide" evidence="3">
    <location>
        <begin position="1"/>
        <end position="27"/>
    </location>
</feature>
<comment type="similarity">
    <text evidence="1 3">Belongs to the type-B carboxylesterase/lipase family.</text>
</comment>
<dbReference type="Proteomes" id="UP000054270">
    <property type="component" value="Unassembled WGS sequence"/>
</dbReference>
<dbReference type="OMA" id="GDMRDEG"/>
<dbReference type="OrthoDB" id="408631at2759"/>
<dbReference type="ESTHER" id="9agar-a0a0d2q9f3">
    <property type="family name" value="Fungal_carboxylesterase_lipase"/>
</dbReference>
<reference evidence="6" key="1">
    <citation type="submission" date="2014-04" db="EMBL/GenBank/DDBJ databases">
        <title>Evolutionary Origins and Diversification of the Mycorrhizal Mutualists.</title>
        <authorList>
            <consortium name="DOE Joint Genome Institute"/>
            <consortium name="Mycorrhizal Genomics Consortium"/>
            <person name="Kohler A."/>
            <person name="Kuo A."/>
            <person name="Nagy L.G."/>
            <person name="Floudas D."/>
            <person name="Copeland A."/>
            <person name="Barry K.W."/>
            <person name="Cichocki N."/>
            <person name="Veneault-Fourrey C."/>
            <person name="LaButti K."/>
            <person name="Lindquist E.A."/>
            <person name="Lipzen A."/>
            <person name="Lundell T."/>
            <person name="Morin E."/>
            <person name="Murat C."/>
            <person name="Riley R."/>
            <person name="Ohm R."/>
            <person name="Sun H."/>
            <person name="Tunlid A."/>
            <person name="Henrissat B."/>
            <person name="Grigoriev I.V."/>
            <person name="Hibbett D.S."/>
            <person name="Martin F."/>
        </authorList>
    </citation>
    <scope>NUCLEOTIDE SEQUENCE [LARGE SCALE GENOMIC DNA]</scope>
    <source>
        <strain evidence="6">FD-334 SS-4</strain>
    </source>
</reference>
<dbReference type="InterPro" id="IPR002018">
    <property type="entry name" value="CarbesteraseB"/>
</dbReference>
<feature type="domain" description="Carboxylesterase type B" evidence="4">
    <location>
        <begin position="33"/>
        <end position="488"/>
    </location>
</feature>
<dbReference type="Pfam" id="PF00135">
    <property type="entry name" value="COesterase"/>
    <property type="match status" value="1"/>
</dbReference>
<dbReference type="AlphaFoldDB" id="A0A0D2Q9F3"/>
<dbReference type="EC" id="3.1.1.-" evidence="3"/>
<evidence type="ECO:0000256" key="3">
    <source>
        <dbReference type="RuleBase" id="RU361235"/>
    </source>
</evidence>
<dbReference type="PROSITE" id="PS51257">
    <property type="entry name" value="PROKAR_LIPOPROTEIN"/>
    <property type="match status" value="1"/>
</dbReference>
<dbReference type="Gene3D" id="3.40.50.1820">
    <property type="entry name" value="alpha/beta hydrolase"/>
    <property type="match status" value="1"/>
</dbReference>
<evidence type="ECO:0000256" key="1">
    <source>
        <dbReference type="ARBA" id="ARBA00005964"/>
    </source>
</evidence>
<dbReference type="PANTHER" id="PTHR43918">
    <property type="entry name" value="ACETYLCHOLINESTERASE"/>
    <property type="match status" value="1"/>
</dbReference>
<sequence length="561" mass="60949">MHIAIMKTSMLLPALHALLACSSPVLRDDTSGPTITLDSATVTGIEQGALTKFLGIPFAAPPVGDLRFALPQAITAYNNSINATSYGASCPQQSAPFPVSLQDIFNSTIPSIIKTLGSNNTNTTSSTPESEDCLTINVIKPANASADAKLPVVVWIFGGGFERGSAGEYDDQATRIVNRSMEIGQPVMYAAMNYRVSAWGFLASKEVQNAKTGNAGLVDQRVALQWIHNYICKFGGDNSRVILWGQSAGAISASLQMVAYGANSSDLFSGAFMQSGSPIPVGNITGGQMYYDSLVNQTNCASSNDTLACLRTVPADTLKAAVNNTPNYFSYQSLALAWSPRADGVVLEDNPQKLVQEGKVMNIPIVSGDVDDEGTLFSLSSKNVTTDEQFKQYTSTVFIPGATSDELEPLWSYYPSSPSDGSPFNTSNANDITPQYKRIAAFQGDVVFQAPRRFFLQHLSGKQKLWSYLSHRLKHTPVLGSFHGSDLATHILDDYLVQFAHNLNPNLNNSRKGPEWPEYTSDSPQLYTFPILSLSKPELSNDTYREEPMRFLMNISLEHPL</sequence>
<dbReference type="InterPro" id="IPR029058">
    <property type="entry name" value="AB_hydrolase_fold"/>
</dbReference>
<dbReference type="GO" id="GO:0052689">
    <property type="term" value="F:carboxylic ester hydrolase activity"/>
    <property type="evidence" value="ECO:0007669"/>
    <property type="project" value="TreeGrafter"/>
</dbReference>
<evidence type="ECO:0000256" key="2">
    <source>
        <dbReference type="ARBA" id="ARBA00022801"/>
    </source>
</evidence>
<protein>
    <recommendedName>
        <fullName evidence="3">Carboxylic ester hydrolase</fullName>
        <ecNumber evidence="3">3.1.1.-</ecNumber>
    </recommendedName>
</protein>
<evidence type="ECO:0000313" key="5">
    <source>
        <dbReference type="EMBL" id="KJA28290.1"/>
    </source>
</evidence>